<dbReference type="InterPro" id="IPR051685">
    <property type="entry name" value="Ycf3/AcsC/BcsC/TPR_MFPF"/>
</dbReference>
<dbReference type="RefSeq" id="WP_210431624.1">
    <property type="nucleotide sequence ID" value="NZ_BKCL01000005.1"/>
</dbReference>
<dbReference type="PROSITE" id="PS50005">
    <property type="entry name" value="TPR"/>
    <property type="match status" value="1"/>
</dbReference>
<dbReference type="PANTHER" id="PTHR44943">
    <property type="entry name" value="CELLULOSE SYNTHASE OPERON PROTEIN C"/>
    <property type="match status" value="1"/>
</dbReference>
<feature type="repeat" description="TPR" evidence="3">
    <location>
        <begin position="358"/>
        <end position="391"/>
    </location>
</feature>
<dbReference type="Pfam" id="PF07719">
    <property type="entry name" value="TPR_2"/>
    <property type="match status" value="1"/>
</dbReference>
<dbReference type="Gene3D" id="1.25.40.10">
    <property type="entry name" value="Tetratricopeptide repeat domain"/>
    <property type="match status" value="2"/>
</dbReference>
<evidence type="ECO:0000256" key="1">
    <source>
        <dbReference type="ARBA" id="ARBA00022737"/>
    </source>
</evidence>
<dbReference type="Gene3D" id="3.40.50.10070">
    <property type="entry name" value="TolB, N-terminal domain"/>
    <property type="match status" value="1"/>
</dbReference>
<dbReference type="EMBL" id="BKCL01000005">
    <property type="protein sequence ID" value="GEQ98092.1"/>
    <property type="molecule type" value="Genomic_DNA"/>
</dbReference>
<proteinExistence type="predicted"/>
<feature type="transmembrane region" description="Helical" evidence="4">
    <location>
        <begin position="43"/>
        <end position="66"/>
    </location>
</feature>
<dbReference type="SMART" id="SM00028">
    <property type="entry name" value="TPR"/>
    <property type="match status" value="2"/>
</dbReference>
<dbReference type="SUPFAM" id="SSF48452">
    <property type="entry name" value="TPR-like"/>
    <property type="match status" value="1"/>
</dbReference>
<protein>
    <recommendedName>
        <fullName evidence="7">Tetratricopeptide repeat protein</fullName>
    </recommendedName>
</protein>
<evidence type="ECO:0000313" key="6">
    <source>
        <dbReference type="Proteomes" id="UP000322084"/>
    </source>
</evidence>
<keyword evidence="1" id="KW-0677">Repeat</keyword>
<dbReference type="InterPro" id="IPR011990">
    <property type="entry name" value="TPR-like_helical_dom_sf"/>
</dbReference>
<organism evidence="5 6">
    <name type="scientific">Iodidimonas gelatinilytica</name>
    <dbReference type="NCBI Taxonomy" id="1236966"/>
    <lineage>
        <taxon>Bacteria</taxon>
        <taxon>Pseudomonadati</taxon>
        <taxon>Pseudomonadota</taxon>
        <taxon>Alphaproteobacteria</taxon>
        <taxon>Iodidimonadales</taxon>
        <taxon>Iodidimonadaceae</taxon>
        <taxon>Iodidimonas</taxon>
    </lineage>
</organism>
<keyword evidence="4" id="KW-1133">Transmembrane helix</keyword>
<feature type="transmembrane region" description="Helical" evidence="4">
    <location>
        <begin position="95"/>
        <end position="113"/>
    </location>
</feature>
<sequence>MQQFFREMRRRNVFRVGGAYLVVAWLIVQVVNTVFPALHFPTWTMGFVTILLILGLPVALVFAWAFELTSDGVRRTTQGQEDAPTGTIGRKLDSLIIVGLLLFLAVLLWDGYLSGNRRSVTAKISPDAETSAPSHAIAVLPFVNMSLEKDQEYFSDGISEELLNRLARYSTLRVAARTSSFQFKGQKLDVIEIAEQLNVDHVLEGSVRRSGERLRISAQLIEAESGFQLWGDSYDRDLTDVFAIQAEIADAIVGALTIPLKLQQNTRDFASVNPDAYDAYLKGRDLIHRRTPASIQSANHILAQALAMAPDYAPAHAQLAISYLLSTADNYGTLSDVDAVIVAEPHIKRALSLDEGLADAHAAMGLLRYQQGNPNEALIHLEKATSLNPSHIDALNWIHLALTTVRPPRYGEAGAALRKLLAIDALSPVANFNYALFLAETGQLEEVDKIIRRLANIDPAIAHFIAARNAIIYDRGGPVVAMEEIFQSLELQSGSGQSRILGAQILAGLGFPNEALRLAPQAAGIVRTFEGDYAAAVSIAKIAAEKQSENPIVLFNLAEALFYAGELDEAQSIFETVVHARISSRTGFTSPFTSLAFIRQQKGDLGGAREMLALGWADIEAERSAGFRGWLMDIRAARINAVEGNVDAALVALSQAVENKLPLVYIFDDPVFADFTGNMRFLELKAEVSAYLASERQTLLYRICGSEPLFGDWAPLPETCSVFASESH</sequence>
<evidence type="ECO:0000313" key="5">
    <source>
        <dbReference type="EMBL" id="GEQ98092.1"/>
    </source>
</evidence>
<dbReference type="Proteomes" id="UP000322084">
    <property type="component" value="Unassembled WGS sequence"/>
</dbReference>
<feature type="transmembrane region" description="Helical" evidence="4">
    <location>
        <begin position="12"/>
        <end position="31"/>
    </location>
</feature>
<dbReference type="AlphaFoldDB" id="A0A5A7MPW5"/>
<evidence type="ECO:0000256" key="3">
    <source>
        <dbReference type="PROSITE-ProRule" id="PRU00339"/>
    </source>
</evidence>
<gene>
    <name evidence="5" type="ORF">JCM17844_17290</name>
</gene>
<dbReference type="Pfam" id="PF14559">
    <property type="entry name" value="TPR_19"/>
    <property type="match status" value="1"/>
</dbReference>
<dbReference type="PANTHER" id="PTHR44943:SF8">
    <property type="entry name" value="TPR REPEAT-CONTAINING PROTEIN MJ0263"/>
    <property type="match status" value="1"/>
</dbReference>
<dbReference type="InterPro" id="IPR019734">
    <property type="entry name" value="TPR_rpt"/>
</dbReference>
<keyword evidence="4" id="KW-0812">Transmembrane</keyword>
<keyword evidence="2 3" id="KW-0802">TPR repeat</keyword>
<name>A0A5A7MPW5_9PROT</name>
<dbReference type="InterPro" id="IPR013105">
    <property type="entry name" value="TPR_2"/>
</dbReference>
<comment type="caution">
    <text evidence="5">The sequence shown here is derived from an EMBL/GenBank/DDBJ whole genome shotgun (WGS) entry which is preliminary data.</text>
</comment>
<keyword evidence="4" id="KW-0472">Membrane</keyword>
<evidence type="ECO:0000256" key="4">
    <source>
        <dbReference type="SAM" id="Phobius"/>
    </source>
</evidence>
<evidence type="ECO:0000256" key="2">
    <source>
        <dbReference type="ARBA" id="ARBA00022803"/>
    </source>
</evidence>
<evidence type="ECO:0008006" key="7">
    <source>
        <dbReference type="Google" id="ProtNLM"/>
    </source>
</evidence>
<accession>A0A5A7MPW5</accession>
<reference evidence="5 6" key="1">
    <citation type="submission" date="2019-09" db="EMBL/GenBank/DDBJ databases">
        <title>NBRP : Genome information of microbial organism related human and environment.</title>
        <authorList>
            <person name="Hattori M."/>
            <person name="Oshima K."/>
            <person name="Inaba H."/>
            <person name="Suda W."/>
            <person name="Sakamoto M."/>
            <person name="Iino T."/>
            <person name="Kitahara M."/>
            <person name="Oshida Y."/>
            <person name="Iida T."/>
            <person name="Kudo T."/>
            <person name="Itoh T."/>
            <person name="Ohkuma M."/>
        </authorList>
    </citation>
    <scope>NUCLEOTIDE SEQUENCE [LARGE SCALE GENOMIC DNA]</scope>
    <source>
        <strain evidence="5 6">Hi-2</strain>
    </source>
</reference>